<keyword evidence="4" id="KW-1185">Reference proteome</keyword>
<gene>
    <name evidence="3" type="ORF">BLA17378_05675</name>
</gene>
<accession>A0ABY6XYZ0</accession>
<keyword evidence="2" id="KW-0472">Membrane</keyword>
<evidence type="ECO:0000313" key="3">
    <source>
        <dbReference type="EMBL" id="VWD07550.1"/>
    </source>
</evidence>
<reference evidence="3 4" key="1">
    <citation type="submission" date="2019-09" db="EMBL/GenBank/DDBJ databases">
        <authorList>
            <person name="Depoorter E."/>
        </authorList>
    </citation>
    <scope>NUCLEOTIDE SEQUENCE [LARGE SCALE GENOMIC DNA]</scope>
    <source>
        <strain evidence="3 4">R-17378</strain>
    </source>
</reference>
<dbReference type="Proteomes" id="UP000494120">
    <property type="component" value="Unassembled WGS sequence"/>
</dbReference>
<evidence type="ECO:0000256" key="1">
    <source>
        <dbReference type="SAM" id="MobiDB-lite"/>
    </source>
</evidence>
<sequence>MNQKFSGDVGQVAGGDVKSNSAQTNVNLHFHSSEPKPVETKFISDKQRNSIARKAYEIEAKTGTDKLMVYRRLMSVFDFKRMNEMPCNVYERAIKYLDSWIRNGTLGQAPSAPAQQEAKVPETAASQPVVPSELPANRTVPPAVAATAPAFAPSPSPVPAPAPVHQQSKRSPWLAVAVAATAAGSIAAALYVVAPRPEMRAQTLAIELPQHCEYGGNRYSPGGVVMQAGIRQQCVTDGERGARWERAPGSRH</sequence>
<name>A0ABY6XYZ0_9BURK</name>
<protein>
    <submittedName>
        <fullName evidence="3">Phage-encoded membrane protein</fullName>
    </submittedName>
</protein>
<dbReference type="EMBL" id="CABVQG010000023">
    <property type="protein sequence ID" value="VWD07550.1"/>
    <property type="molecule type" value="Genomic_DNA"/>
</dbReference>
<feature type="region of interest" description="Disordered" evidence="1">
    <location>
        <begin position="108"/>
        <end position="127"/>
    </location>
</feature>
<proteinExistence type="predicted"/>
<feature type="transmembrane region" description="Helical" evidence="2">
    <location>
        <begin position="173"/>
        <end position="194"/>
    </location>
</feature>
<evidence type="ECO:0000256" key="2">
    <source>
        <dbReference type="SAM" id="Phobius"/>
    </source>
</evidence>
<dbReference type="RefSeq" id="WP_174960170.1">
    <property type="nucleotide sequence ID" value="NZ_CABVQG010000023.1"/>
</dbReference>
<keyword evidence="2" id="KW-1133">Transmembrane helix</keyword>
<evidence type="ECO:0000313" key="4">
    <source>
        <dbReference type="Proteomes" id="UP000494120"/>
    </source>
</evidence>
<keyword evidence="2" id="KW-0812">Transmembrane</keyword>
<comment type="caution">
    <text evidence="3">The sequence shown here is derived from an EMBL/GenBank/DDBJ whole genome shotgun (WGS) entry which is preliminary data.</text>
</comment>
<organism evidence="3 4">
    <name type="scientific">Burkholderia aenigmatica</name>
    <dbReference type="NCBI Taxonomy" id="2015348"/>
    <lineage>
        <taxon>Bacteria</taxon>
        <taxon>Pseudomonadati</taxon>
        <taxon>Pseudomonadota</taxon>
        <taxon>Betaproteobacteria</taxon>
        <taxon>Burkholderiales</taxon>
        <taxon>Burkholderiaceae</taxon>
        <taxon>Burkholderia</taxon>
        <taxon>Burkholderia cepacia complex</taxon>
    </lineage>
</organism>